<evidence type="ECO:0000256" key="2">
    <source>
        <dbReference type="SAM" id="SignalP"/>
    </source>
</evidence>
<feature type="chain" id="PRO_5021378399" description="DDE-1 domain-containing protein" evidence="2">
    <location>
        <begin position="22"/>
        <end position="120"/>
    </location>
</feature>
<feature type="region of interest" description="Disordered" evidence="1">
    <location>
        <begin position="100"/>
        <end position="120"/>
    </location>
</feature>
<accession>A0A4Y2KKH9</accession>
<name>A0A4Y2KKH9_ARAVE</name>
<feature type="signal peptide" evidence="2">
    <location>
        <begin position="1"/>
        <end position="21"/>
    </location>
</feature>
<feature type="compositionally biased region" description="Acidic residues" evidence="1">
    <location>
        <begin position="100"/>
        <end position="113"/>
    </location>
</feature>
<dbReference type="EMBL" id="BGPR01115062">
    <property type="protein sequence ID" value="GBN02855.1"/>
    <property type="molecule type" value="Genomic_DNA"/>
</dbReference>
<dbReference type="AlphaFoldDB" id="A0A4Y2KKH9"/>
<reference evidence="3 4" key="1">
    <citation type="journal article" date="2019" name="Sci. Rep.">
        <title>Orb-weaving spider Araneus ventricosus genome elucidates the spidroin gene catalogue.</title>
        <authorList>
            <person name="Kono N."/>
            <person name="Nakamura H."/>
            <person name="Ohtoshi R."/>
            <person name="Moran D.A.P."/>
            <person name="Shinohara A."/>
            <person name="Yoshida Y."/>
            <person name="Fujiwara M."/>
            <person name="Mori M."/>
            <person name="Tomita M."/>
            <person name="Arakawa K."/>
        </authorList>
    </citation>
    <scope>NUCLEOTIDE SEQUENCE [LARGE SCALE GENOMIC DNA]</scope>
</reference>
<protein>
    <recommendedName>
        <fullName evidence="5">DDE-1 domain-containing protein</fullName>
    </recommendedName>
</protein>
<evidence type="ECO:0000313" key="3">
    <source>
        <dbReference type="EMBL" id="GBN02855.1"/>
    </source>
</evidence>
<proteinExistence type="predicted"/>
<keyword evidence="2" id="KW-0732">Signal</keyword>
<comment type="caution">
    <text evidence="3">The sequence shown here is derived from an EMBL/GenBank/DDBJ whole genome shotgun (WGS) entry which is preliminary data.</text>
</comment>
<evidence type="ECO:0000313" key="4">
    <source>
        <dbReference type="Proteomes" id="UP000499080"/>
    </source>
</evidence>
<keyword evidence="4" id="KW-1185">Reference proteome</keyword>
<dbReference type="Proteomes" id="UP000499080">
    <property type="component" value="Unassembled WGS sequence"/>
</dbReference>
<evidence type="ECO:0008006" key="5">
    <source>
        <dbReference type="Google" id="ProtNLM"/>
    </source>
</evidence>
<gene>
    <name evidence="3" type="ORF">AVEN_131497_1</name>
</gene>
<sequence length="120" mass="13661">MEKAFCLLTLPISNLLVVSNSNNVHQTEPKKVKECVVTYVPYLLPAMSDTRETDADSFWNTKESGFEESDQENIQDWLEYDINDLGYQVLTDDEIIVSAIDDQDPCNDNEEPSSNDHAEK</sequence>
<dbReference type="OrthoDB" id="125347at2759"/>
<organism evidence="3 4">
    <name type="scientific">Araneus ventricosus</name>
    <name type="common">Orbweaver spider</name>
    <name type="synonym">Epeira ventricosa</name>
    <dbReference type="NCBI Taxonomy" id="182803"/>
    <lineage>
        <taxon>Eukaryota</taxon>
        <taxon>Metazoa</taxon>
        <taxon>Ecdysozoa</taxon>
        <taxon>Arthropoda</taxon>
        <taxon>Chelicerata</taxon>
        <taxon>Arachnida</taxon>
        <taxon>Araneae</taxon>
        <taxon>Araneomorphae</taxon>
        <taxon>Entelegynae</taxon>
        <taxon>Araneoidea</taxon>
        <taxon>Araneidae</taxon>
        <taxon>Araneus</taxon>
    </lineage>
</organism>
<evidence type="ECO:0000256" key="1">
    <source>
        <dbReference type="SAM" id="MobiDB-lite"/>
    </source>
</evidence>